<keyword evidence="8" id="KW-1185">Reference proteome</keyword>
<dbReference type="InterPro" id="IPR029063">
    <property type="entry name" value="SAM-dependent_MTases_sf"/>
</dbReference>
<dbReference type="InterPro" id="IPR010280">
    <property type="entry name" value="U5_MeTrfase_fam"/>
</dbReference>
<dbReference type="PROSITE" id="PS51687">
    <property type="entry name" value="SAM_MT_RNA_M5U"/>
    <property type="match status" value="1"/>
</dbReference>
<dbReference type="InterPro" id="IPR012340">
    <property type="entry name" value="NA-bd_OB-fold"/>
</dbReference>
<dbReference type="SUPFAM" id="SSF50249">
    <property type="entry name" value="Nucleic acid-binding proteins"/>
    <property type="match status" value="1"/>
</dbReference>
<dbReference type="RefSeq" id="WP_281834647.1">
    <property type="nucleotide sequence ID" value="NZ_BSDY01000005.1"/>
</dbReference>
<organism evidence="7 8">
    <name type="scientific">Propionigenium maris DSM 9537</name>
    <dbReference type="NCBI Taxonomy" id="1123000"/>
    <lineage>
        <taxon>Bacteria</taxon>
        <taxon>Fusobacteriati</taxon>
        <taxon>Fusobacteriota</taxon>
        <taxon>Fusobacteriia</taxon>
        <taxon>Fusobacteriales</taxon>
        <taxon>Fusobacteriaceae</taxon>
        <taxon>Propionigenium</taxon>
    </lineage>
</organism>
<dbReference type="Gene3D" id="2.40.50.1070">
    <property type="match status" value="1"/>
</dbReference>
<dbReference type="GO" id="GO:0070041">
    <property type="term" value="F:rRNA (uridine-C5-)-methyltransferase activity"/>
    <property type="evidence" value="ECO:0007669"/>
    <property type="project" value="TreeGrafter"/>
</dbReference>
<feature type="domain" description="TRAM" evidence="6">
    <location>
        <begin position="5"/>
        <end position="63"/>
    </location>
</feature>
<gene>
    <name evidence="7" type="ORF">PM10SUCC1_13830</name>
</gene>
<dbReference type="Pfam" id="PF05958">
    <property type="entry name" value="tRNA_U5-meth_tr"/>
    <property type="match status" value="1"/>
</dbReference>
<dbReference type="AlphaFoldDB" id="A0A9W6GIL7"/>
<dbReference type="Proteomes" id="UP001144471">
    <property type="component" value="Unassembled WGS sequence"/>
</dbReference>
<evidence type="ECO:0000256" key="4">
    <source>
        <dbReference type="PROSITE-ProRule" id="PRU01024"/>
    </source>
</evidence>
<dbReference type="Pfam" id="PF01938">
    <property type="entry name" value="TRAM"/>
    <property type="match status" value="1"/>
</dbReference>
<dbReference type="SUPFAM" id="SSF53335">
    <property type="entry name" value="S-adenosyl-L-methionine-dependent methyltransferases"/>
    <property type="match status" value="1"/>
</dbReference>
<dbReference type="PANTHER" id="PTHR11061:SF30">
    <property type="entry name" value="TRNA (URACIL(54)-C(5))-METHYLTRANSFERASE"/>
    <property type="match status" value="1"/>
</dbReference>
<feature type="binding site" evidence="4">
    <location>
        <position position="286"/>
    </location>
    <ligand>
        <name>S-adenosyl-L-methionine</name>
        <dbReference type="ChEBI" id="CHEBI:59789"/>
    </ligand>
</feature>
<evidence type="ECO:0000256" key="1">
    <source>
        <dbReference type="ARBA" id="ARBA00022603"/>
    </source>
</evidence>
<dbReference type="FunFam" id="3.40.50.150:FF:000009">
    <property type="entry name" value="23S rRNA (Uracil(1939)-C(5))-methyltransferase RlmD"/>
    <property type="match status" value="1"/>
</dbReference>
<dbReference type="Gene3D" id="3.40.50.150">
    <property type="entry name" value="Vaccinia Virus protein VP39"/>
    <property type="match status" value="1"/>
</dbReference>
<feature type="active site" description="Nucleophile" evidence="4">
    <location>
        <position position="411"/>
    </location>
</feature>
<sequence length="455" mass="51506">MDRTLLKKGQEIEVQIDKIVFGGEGLGRYKDIAIFVPMSVPGDRVRVELISVKKTYARGLITEVVEAGADRVEGGRLTFEDFHGCDFAMLNYESQLKYKKLMVDEVLKGVGRLEGYEIADTIGADNPTNYRNKIIEPFAFKGGRIVSGFFKRKSHEVFEVEENLLQSPLANKIVRELKDILNKKRISVYNEKSHRGVLRHVMVRTTSYNEAMVVLIVRGEVDKKVKQALYELRDRCSEIKSAYISINNRRTNVALGDKNILIYGKETIKERLFDIDFNISPTSFFQINLEQTEKLYSKAISYFDDVDNKHIVDAYSGAGTIAMIMSKAAKKVYAIELVESATRDAIATSRENKIDNIEFINGRAEEKLIELIDGGHKIDSIIFDPPRKGIAENILHKVNETSIDEIVYISCNPSTFARDAGILDQLGYKLTKVQPVDMFPQTSHIEVIGKFIKEA</sequence>
<evidence type="ECO:0000313" key="8">
    <source>
        <dbReference type="Proteomes" id="UP001144471"/>
    </source>
</evidence>
<evidence type="ECO:0000313" key="7">
    <source>
        <dbReference type="EMBL" id="GLI55869.1"/>
    </source>
</evidence>
<dbReference type="InterPro" id="IPR030390">
    <property type="entry name" value="MeTrfase_TrmA_AS"/>
</dbReference>
<proteinExistence type="inferred from homology"/>
<comment type="similarity">
    <text evidence="4">Belongs to the class I-like SAM-binding methyltransferase superfamily. RNA M5U methyltransferase family.</text>
</comment>
<keyword evidence="1 4" id="KW-0489">Methyltransferase</keyword>
<feature type="binding site" evidence="4">
    <location>
        <position position="315"/>
    </location>
    <ligand>
        <name>S-adenosyl-L-methionine</name>
        <dbReference type="ChEBI" id="CHEBI:59789"/>
    </ligand>
</feature>
<dbReference type="EMBL" id="BSDY01000005">
    <property type="protein sequence ID" value="GLI55869.1"/>
    <property type="molecule type" value="Genomic_DNA"/>
</dbReference>
<comment type="caution">
    <text evidence="7">The sequence shown here is derived from an EMBL/GenBank/DDBJ whole genome shotgun (WGS) entry which is preliminary data.</text>
</comment>
<dbReference type="PANTHER" id="PTHR11061">
    <property type="entry name" value="RNA M5U METHYLTRANSFERASE"/>
    <property type="match status" value="1"/>
</dbReference>
<feature type="active site" evidence="5">
    <location>
        <position position="411"/>
    </location>
</feature>
<protein>
    <submittedName>
        <fullName evidence="7">RNA methyltransferase</fullName>
    </submittedName>
</protein>
<keyword evidence="3 4" id="KW-0949">S-adenosyl-L-methionine</keyword>
<dbReference type="PROSITE" id="PS01231">
    <property type="entry name" value="TRMA_2"/>
    <property type="match status" value="1"/>
</dbReference>
<feature type="binding site" evidence="4">
    <location>
        <position position="384"/>
    </location>
    <ligand>
        <name>S-adenosyl-L-methionine</name>
        <dbReference type="ChEBI" id="CHEBI:59789"/>
    </ligand>
</feature>
<evidence type="ECO:0000256" key="2">
    <source>
        <dbReference type="ARBA" id="ARBA00022679"/>
    </source>
</evidence>
<dbReference type="InterPro" id="IPR002792">
    <property type="entry name" value="TRAM_dom"/>
</dbReference>
<dbReference type="PROSITE" id="PS01230">
    <property type="entry name" value="TRMA_1"/>
    <property type="match status" value="1"/>
</dbReference>
<evidence type="ECO:0000259" key="6">
    <source>
        <dbReference type="PROSITE" id="PS50926"/>
    </source>
</evidence>
<accession>A0A9W6GIL7</accession>
<dbReference type="NCBIfam" id="TIGR00479">
    <property type="entry name" value="rumA"/>
    <property type="match status" value="1"/>
</dbReference>
<dbReference type="InterPro" id="IPR030391">
    <property type="entry name" value="MeTrfase_TrmA_CS"/>
</dbReference>
<dbReference type="GO" id="GO:0070475">
    <property type="term" value="P:rRNA base methylation"/>
    <property type="evidence" value="ECO:0007669"/>
    <property type="project" value="TreeGrafter"/>
</dbReference>
<dbReference type="CDD" id="cd02440">
    <property type="entry name" value="AdoMet_MTases"/>
    <property type="match status" value="1"/>
</dbReference>
<dbReference type="Gene3D" id="2.40.50.140">
    <property type="entry name" value="Nucleic acid-binding proteins"/>
    <property type="match status" value="1"/>
</dbReference>
<name>A0A9W6GIL7_9FUSO</name>
<dbReference type="PROSITE" id="PS50926">
    <property type="entry name" value="TRAM"/>
    <property type="match status" value="1"/>
</dbReference>
<reference evidence="7" key="1">
    <citation type="submission" date="2022-12" db="EMBL/GenBank/DDBJ databases">
        <title>Reference genome sequencing for broad-spectrum identification of bacterial and archaeal isolates by mass spectrometry.</title>
        <authorList>
            <person name="Sekiguchi Y."/>
            <person name="Tourlousse D.M."/>
        </authorList>
    </citation>
    <scope>NUCLEOTIDE SEQUENCE</scope>
    <source>
        <strain evidence="7">10succ1</strain>
    </source>
</reference>
<feature type="binding site" evidence="4">
    <location>
        <position position="336"/>
    </location>
    <ligand>
        <name>S-adenosyl-L-methionine</name>
        <dbReference type="ChEBI" id="CHEBI:59789"/>
    </ligand>
</feature>
<keyword evidence="2 4" id="KW-0808">Transferase</keyword>
<evidence type="ECO:0000256" key="3">
    <source>
        <dbReference type="ARBA" id="ARBA00022691"/>
    </source>
</evidence>
<evidence type="ECO:0000256" key="5">
    <source>
        <dbReference type="PROSITE-ProRule" id="PRU10015"/>
    </source>
</evidence>
<dbReference type="FunFam" id="2.40.50.1070:FF:000003">
    <property type="entry name" value="23S rRNA (Uracil-5-)-methyltransferase RumA"/>
    <property type="match status" value="1"/>
</dbReference>